<reference evidence="2 3" key="1">
    <citation type="submission" date="2024-04" db="EMBL/GenBank/DDBJ databases">
        <title>The reference genome of an endangered Asteraceae, Deinandra increscens subsp. villosa, native to the Central Coast of California.</title>
        <authorList>
            <person name="Guilliams M."/>
            <person name="Hasenstab-Lehman K."/>
            <person name="Meyer R."/>
            <person name="Mcevoy S."/>
        </authorList>
    </citation>
    <scope>NUCLEOTIDE SEQUENCE [LARGE SCALE GENOMIC DNA]</scope>
    <source>
        <tissue evidence="2">Leaf</tissue>
    </source>
</reference>
<name>A0AAP0DDC6_9ASTR</name>
<feature type="region of interest" description="Disordered" evidence="1">
    <location>
        <begin position="1"/>
        <end position="25"/>
    </location>
</feature>
<evidence type="ECO:0000313" key="3">
    <source>
        <dbReference type="Proteomes" id="UP001408789"/>
    </source>
</evidence>
<gene>
    <name evidence="2" type="ORF">SSX86_013290</name>
</gene>
<dbReference type="Proteomes" id="UP001408789">
    <property type="component" value="Unassembled WGS sequence"/>
</dbReference>
<sequence>MKSAPSYCKQSNKSMKSTTIPPRRGQIKRRIFSQIANSAVSVALKATNIVMKNRGSRKVDSSSSCVGSPSTPPDAGGLISDGISDSGSR</sequence>
<protein>
    <submittedName>
        <fullName evidence="2">Uncharacterized protein</fullName>
    </submittedName>
</protein>
<accession>A0AAP0DDC6</accession>
<proteinExistence type="predicted"/>
<feature type="compositionally biased region" description="Low complexity" evidence="1">
    <location>
        <begin position="76"/>
        <end position="89"/>
    </location>
</feature>
<organism evidence="2 3">
    <name type="scientific">Deinandra increscens subsp. villosa</name>
    <dbReference type="NCBI Taxonomy" id="3103831"/>
    <lineage>
        <taxon>Eukaryota</taxon>
        <taxon>Viridiplantae</taxon>
        <taxon>Streptophyta</taxon>
        <taxon>Embryophyta</taxon>
        <taxon>Tracheophyta</taxon>
        <taxon>Spermatophyta</taxon>
        <taxon>Magnoliopsida</taxon>
        <taxon>eudicotyledons</taxon>
        <taxon>Gunneridae</taxon>
        <taxon>Pentapetalae</taxon>
        <taxon>asterids</taxon>
        <taxon>campanulids</taxon>
        <taxon>Asterales</taxon>
        <taxon>Asteraceae</taxon>
        <taxon>Asteroideae</taxon>
        <taxon>Heliantheae alliance</taxon>
        <taxon>Madieae</taxon>
        <taxon>Madiinae</taxon>
        <taxon>Deinandra</taxon>
    </lineage>
</organism>
<dbReference type="AlphaFoldDB" id="A0AAP0DDC6"/>
<keyword evidence="3" id="KW-1185">Reference proteome</keyword>
<evidence type="ECO:0000256" key="1">
    <source>
        <dbReference type="SAM" id="MobiDB-lite"/>
    </source>
</evidence>
<feature type="region of interest" description="Disordered" evidence="1">
    <location>
        <begin position="53"/>
        <end position="89"/>
    </location>
</feature>
<feature type="compositionally biased region" description="Polar residues" evidence="1">
    <location>
        <begin position="8"/>
        <end position="20"/>
    </location>
</feature>
<comment type="caution">
    <text evidence="2">The sequence shown here is derived from an EMBL/GenBank/DDBJ whole genome shotgun (WGS) entry which is preliminary data.</text>
</comment>
<evidence type="ECO:0000313" key="2">
    <source>
        <dbReference type="EMBL" id="KAK9069174.1"/>
    </source>
</evidence>
<dbReference type="EMBL" id="JBCNJP010000014">
    <property type="protein sequence ID" value="KAK9069174.1"/>
    <property type="molecule type" value="Genomic_DNA"/>
</dbReference>